<accession>A0A559KFL3</accession>
<gene>
    <name evidence="1" type="ORF">FPZ49_05390</name>
</gene>
<evidence type="ECO:0000313" key="2">
    <source>
        <dbReference type="Proteomes" id="UP000317036"/>
    </source>
</evidence>
<proteinExistence type="predicted"/>
<protein>
    <submittedName>
        <fullName evidence="1">HEAT repeat domain-containing protein</fullName>
    </submittedName>
</protein>
<dbReference type="EMBL" id="VNJI01000005">
    <property type="protein sequence ID" value="TVY10915.1"/>
    <property type="molecule type" value="Genomic_DNA"/>
</dbReference>
<evidence type="ECO:0000313" key="1">
    <source>
        <dbReference type="EMBL" id="TVY10915.1"/>
    </source>
</evidence>
<name>A0A559KFL3_9BACL</name>
<dbReference type="AlphaFoldDB" id="A0A559KFL3"/>
<dbReference type="RefSeq" id="WP_144844304.1">
    <property type="nucleotide sequence ID" value="NZ_VNJI01000005.1"/>
</dbReference>
<dbReference type="Proteomes" id="UP000317036">
    <property type="component" value="Unassembled WGS sequence"/>
</dbReference>
<reference evidence="1 2" key="1">
    <citation type="submission" date="2019-07" db="EMBL/GenBank/DDBJ databases">
        <authorList>
            <person name="Kim J."/>
        </authorList>
    </citation>
    <scope>NUCLEOTIDE SEQUENCE [LARGE SCALE GENOMIC DNA]</scope>
    <source>
        <strain evidence="1 2">JC52</strain>
    </source>
</reference>
<sequence>MSQYGDLGAMGRHYLQAESYGAAAFCFYRALLEDQENANAWNGLVLSHSLMRKEHDSQTILARFALQDKLPYDRDMITFAMMFWQQNPLALSEWVRSVVTNHEGCQDSETLLEMADDLVRSYQELVERHGEETLRAQGMLSLAEIAARRTELDWLATESFDAIYEHVRQWMESGDTDAVLTGVRMLCMLPDPRSEKLLRRACRNEEFDGKVRTQALLALRWLGVRGNAKIYKMGESFVIDLDDPKPELTVSVPTAYKPALDRMKLWLAKQQGFVTPEEYESFAATDEAELPEELVSKVNEADIPGVYQEVVHMLIRAAYDKYYPLVPTVRETRQWANALLMLMKDYVVGIGESWTYGEPEQEETAVRHRNWLLSGTPDYYESVAAAKQLRESLRG</sequence>
<organism evidence="1 2">
    <name type="scientific">Paenibacillus cremeus</name>
    <dbReference type="NCBI Taxonomy" id="2163881"/>
    <lineage>
        <taxon>Bacteria</taxon>
        <taxon>Bacillati</taxon>
        <taxon>Bacillota</taxon>
        <taxon>Bacilli</taxon>
        <taxon>Bacillales</taxon>
        <taxon>Paenibacillaceae</taxon>
        <taxon>Paenibacillus</taxon>
    </lineage>
</organism>
<keyword evidence="2" id="KW-1185">Reference proteome</keyword>
<dbReference type="OrthoDB" id="2510553at2"/>
<comment type="caution">
    <text evidence="1">The sequence shown here is derived from an EMBL/GenBank/DDBJ whole genome shotgun (WGS) entry which is preliminary data.</text>
</comment>